<reference evidence="2 3" key="1">
    <citation type="journal article" date="2010" name="Plant Cell">
        <title>The Chlorella variabilis NC64A genome reveals adaptation to photosymbiosis, coevolution with viruses, and cryptic sex.</title>
        <authorList>
            <person name="Blanc G."/>
            <person name="Duncan G."/>
            <person name="Agarkova I."/>
            <person name="Borodovsky M."/>
            <person name="Gurnon J."/>
            <person name="Kuo A."/>
            <person name="Lindquist E."/>
            <person name="Lucas S."/>
            <person name="Pangilinan J."/>
            <person name="Polle J."/>
            <person name="Salamov A."/>
            <person name="Terry A."/>
            <person name="Yamada T."/>
            <person name="Dunigan D.D."/>
            <person name="Grigoriev I.V."/>
            <person name="Claverie J.M."/>
            <person name="Van Etten J.L."/>
        </authorList>
    </citation>
    <scope>NUCLEOTIDE SEQUENCE [LARGE SCALE GENOMIC DNA]</scope>
    <source>
        <strain evidence="2 3">NC64A</strain>
    </source>
</reference>
<evidence type="ECO:0000256" key="1">
    <source>
        <dbReference type="SAM" id="MobiDB-lite"/>
    </source>
</evidence>
<dbReference type="EMBL" id="GL433848">
    <property type="protein sequence ID" value="EFN54246.1"/>
    <property type="molecule type" value="Genomic_DNA"/>
</dbReference>
<dbReference type="InterPro" id="IPR037239">
    <property type="entry name" value="OSBP_sf"/>
</dbReference>
<dbReference type="InterPro" id="IPR000648">
    <property type="entry name" value="Oxysterol-bd"/>
</dbReference>
<gene>
    <name evidence="2" type="ORF">CHLNCDRAFT_135777</name>
</gene>
<dbReference type="RefSeq" id="XP_005846348.1">
    <property type="nucleotide sequence ID" value="XM_005846286.1"/>
</dbReference>
<feature type="compositionally biased region" description="Low complexity" evidence="1">
    <location>
        <begin position="71"/>
        <end position="84"/>
    </location>
</feature>
<name>E1ZIZ5_CHLVA</name>
<dbReference type="SUPFAM" id="SSF144000">
    <property type="entry name" value="Oxysterol-binding protein-like"/>
    <property type="match status" value="1"/>
</dbReference>
<dbReference type="Proteomes" id="UP000008141">
    <property type="component" value="Unassembled WGS sequence"/>
</dbReference>
<organism evidence="3">
    <name type="scientific">Chlorella variabilis</name>
    <name type="common">Green alga</name>
    <dbReference type="NCBI Taxonomy" id="554065"/>
    <lineage>
        <taxon>Eukaryota</taxon>
        <taxon>Viridiplantae</taxon>
        <taxon>Chlorophyta</taxon>
        <taxon>core chlorophytes</taxon>
        <taxon>Trebouxiophyceae</taxon>
        <taxon>Chlorellales</taxon>
        <taxon>Chlorellaceae</taxon>
        <taxon>Chlorella clade</taxon>
        <taxon>Chlorella</taxon>
    </lineage>
</organism>
<evidence type="ECO:0000313" key="3">
    <source>
        <dbReference type="Proteomes" id="UP000008141"/>
    </source>
</evidence>
<feature type="region of interest" description="Disordered" evidence="1">
    <location>
        <begin position="65"/>
        <end position="98"/>
    </location>
</feature>
<evidence type="ECO:0000313" key="2">
    <source>
        <dbReference type="EMBL" id="EFN54246.1"/>
    </source>
</evidence>
<protein>
    <submittedName>
        <fullName evidence="2">Uncharacterized protein</fullName>
    </submittedName>
</protein>
<sequence length="218" mass="23314">MARLLYTSAPRGEVTGTAEFVDAQNGLQAVVRFGRVEEAGAARCALLQRPDALCGALYRHLRSSPPGGGVARESSVGSVGSSGSWPAPAGDKVKRGSLSSKVRSGLSLGLRSSKSSPVVGEEGHRITLARCTGNWLSHLDWEEERWWTLLEEEAGRWEAVPSPLPSDCRYREDLALLAEGEVRGAQRAKELLEQRQRADARLRKEAAAAAAAASSGSH</sequence>
<dbReference type="GeneID" id="17353736"/>
<accession>E1ZIZ5</accession>
<proteinExistence type="predicted"/>
<dbReference type="OrthoDB" id="14833at2759"/>
<dbReference type="InParanoid" id="E1ZIZ5"/>
<dbReference type="Pfam" id="PF01237">
    <property type="entry name" value="Oxysterol_BP"/>
    <property type="match status" value="1"/>
</dbReference>
<dbReference type="GO" id="GO:0008289">
    <property type="term" value="F:lipid binding"/>
    <property type="evidence" value="ECO:0007669"/>
    <property type="project" value="InterPro"/>
</dbReference>
<dbReference type="STRING" id="554065.E1ZIZ5"/>
<dbReference type="AlphaFoldDB" id="E1ZIZ5"/>
<dbReference type="KEGG" id="cvr:CHLNCDRAFT_135777"/>
<keyword evidence="3" id="KW-1185">Reference proteome</keyword>